<dbReference type="Proteomes" id="UP000199645">
    <property type="component" value="Unassembled WGS sequence"/>
</dbReference>
<keyword evidence="1" id="KW-1133">Transmembrane helix</keyword>
<dbReference type="AlphaFoldDB" id="A0A1I2DXU0"/>
<evidence type="ECO:0000313" key="3">
    <source>
        <dbReference type="Proteomes" id="UP000199645"/>
    </source>
</evidence>
<feature type="transmembrane region" description="Helical" evidence="1">
    <location>
        <begin position="94"/>
        <end position="117"/>
    </location>
</feature>
<gene>
    <name evidence="2" type="ORF">SAMN05421541_10433</name>
</gene>
<feature type="transmembrane region" description="Helical" evidence="1">
    <location>
        <begin position="21"/>
        <end position="46"/>
    </location>
</feature>
<protein>
    <submittedName>
        <fullName evidence="2">Uncharacterized protein</fullName>
    </submittedName>
</protein>
<evidence type="ECO:0000313" key="2">
    <source>
        <dbReference type="EMBL" id="SFE85053.1"/>
    </source>
</evidence>
<keyword evidence="3" id="KW-1185">Reference proteome</keyword>
<dbReference type="EMBL" id="FONV01000004">
    <property type="protein sequence ID" value="SFE85053.1"/>
    <property type="molecule type" value="Genomic_DNA"/>
</dbReference>
<reference evidence="2 3" key="1">
    <citation type="submission" date="2016-10" db="EMBL/GenBank/DDBJ databases">
        <authorList>
            <person name="de Groot N.N."/>
        </authorList>
    </citation>
    <scope>NUCLEOTIDE SEQUENCE [LARGE SCALE GENOMIC DNA]</scope>
    <source>
        <strain evidence="2 3">DSM 43019</strain>
    </source>
</reference>
<feature type="transmembrane region" description="Helical" evidence="1">
    <location>
        <begin position="58"/>
        <end position="82"/>
    </location>
</feature>
<keyword evidence="1" id="KW-0812">Transmembrane</keyword>
<evidence type="ECO:0000256" key="1">
    <source>
        <dbReference type="SAM" id="Phobius"/>
    </source>
</evidence>
<sequence length="122" mass="13165">MMINMSNPSVSVRRPRSRGVTVALWVARAVALLPVLYFLFMAMVAVACFSDSCADRNMIYAVPAVVAAVLLGWTPYAVVRILQRDGVTPTTARVAAVLLGHAVLVWGAFTIVVVYLIRTTGV</sequence>
<proteinExistence type="predicted"/>
<organism evidence="2 3">
    <name type="scientific">Actinoplanes philippinensis</name>
    <dbReference type="NCBI Taxonomy" id="35752"/>
    <lineage>
        <taxon>Bacteria</taxon>
        <taxon>Bacillati</taxon>
        <taxon>Actinomycetota</taxon>
        <taxon>Actinomycetes</taxon>
        <taxon>Micromonosporales</taxon>
        <taxon>Micromonosporaceae</taxon>
        <taxon>Actinoplanes</taxon>
    </lineage>
</organism>
<dbReference type="STRING" id="35752.SAMN05421541_10433"/>
<accession>A0A1I2DXU0</accession>
<keyword evidence="1" id="KW-0472">Membrane</keyword>
<name>A0A1I2DXU0_9ACTN</name>